<dbReference type="CDD" id="cd16030">
    <property type="entry name" value="iduronate-2-sulfatase"/>
    <property type="match status" value="1"/>
</dbReference>
<protein>
    <submittedName>
        <fullName evidence="8">Iduronate-2-sulfatase</fullName>
    </submittedName>
</protein>
<sequence length="480" mass="54067">MKKYCIWFLLLILTISCGPEKEHKKNVLLICIDDLRPELNSFGATYIKSPHIDKLAADGRAFHRHFVNAPSCGPSRYTLLTGQYGLQYRRHYNQPLFSRAAEFQKDAVLGDASMPAWFRQNGYTTVSVGKVSHHPGGRGGENWDNDSIPEMPSAWDRHLMPVGDWKTPRGAMHGLAYGKVREPNQRDVIESVDGGDDSYPDGLIAEEGLRQLEDLAAADKPFFLAIGLIKPHLPFGVPKEYLDYYEGVDIPPIPHPEKPNGKTTWHGSKEFMNYNRWGKDPRKDAEFAMTLKKYYAACVSYADKHVGDILDKLKETGQDQNTIVVVWGDHGWHLGEHAIWGKHSLFEESLHSPLIIFDPAMSQKGKSTNALVETLDVFPTLCDLTQIGKPEYLQGISLLPFMKDPSSKGHSALAYSSGATTIRTDRYRFTQDASGNMELYDHMADEYEIQNVAMENPVMVEKLKKLIIDKAGEIAFVWDP</sequence>
<feature type="domain" description="Sulfatase N-terminal" evidence="7">
    <location>
        <begin position="25"/>
        <end position="387"/>
    </location>
</feature>
<evidence type="ECO:0000313" key="9">
    <source>
        <dbReference type="Proteomes" id="UP000248688"/>
    </source>
</evidence>
<keyword evidence="4" id="KW-0732">Signal</keyword>
<dbReference type="InterPro" id="IPR024607">
    <property type="entry name" value="Sulfatase_CS"/>
</dbReference>
<dbReference type="KEGG" id="est:DN752_23000"/>
<dbReference type="GO" id="GO:0004423">
    <property type="term" value="F:iduronate-2-sulfatase activity"/>
    <property type="evidence" value="ECO:0007669"/>
    <property type="project" value="InterPro"/>
</dbReference>
<dbReference type="InterPro" id="IPR017850">
    <property type="entry name" value="Alkaline_phosphatase_core_sf"/>
</dbReference>
<name>A0A2Z4IPZ5_9BACT</name>
<dbReference type="InterPro" id="IPR035874">
    <property type="entry name" value="IDS"/>
</dbReference>
<dbReference type="SUPFAM" id="SSF53649">
    <property type="entry name" value="Alkaline phosphatase-like"/>
    <property type="match status" value="1"/>
</dbReference>
<evidence type="ECO:0000256" key="1">
    <source>
        <dbReference type="ARBA" id="ARBA00001913"/>
    </source>
</evidence>
<comment type="cofactor">
    <cofactor evidence="1">
        <name>Ca(2+)</name>
        <dbReference type="ChEBI" id="CHEBI:29108"/>
    </cofactor>
</comment>
<evidence type="ECO:0000256" key="2">
    <source>
        <dbReference type="ARBA" id="ARBA00008779"/>
    </source>
</evidence>
<evidence type="ECO:0000256" key="4">
    <source>
        <dbReference type="ARBA" id="ARBA00022729"/>
    </source>
</evidence>
<dbReference type="OrthoDB" id="9763552at2"/>
<dbReference type="PANTHER" id="PTHR45953">
    <property type="entry name" value="IDURONATE 2-SULFATASE"/>
    <property type="match status" value="1"/>
</dbReference>
<evidence type="ECO:0000256" key="5">
    <source>
        <dbReference type="ARBA" id="ARBA00022801"/>
    </source>
</evidence>
<keyword evidence="3" id="KW-0479">Metal-binding</keyword>
<accession>A0A2Z4IPZ5</accession>
<organism evidence="8 9">
    <name type="scientific">Echinicola strongylocentroti</name>
    <dbReference type="NCBI Taxonomy" id="1795355"/>
    <lineage>
        <taxon>Bacteria</taxon>
        <taxon>Pseudomonadati</taxon>
        <taxon>Bacteroidota</taxon>
        <taxon>Cytophagia</taxon>
        <taxon>Cytophagales</taxon>
        <taxon>Cyclobacteriaceae</taxon>
        <taxon>Echinicola</taxon>
    </lineage>
</organism>
<dbReference type="Gene3D" id="3.40.720.10">
    <property type="entry name" value="Alkaline Phosphatase, subunit A"/>
    <property type="match status" value="1"/>
</dbReference>
<reference evidence="8 9" key="1">
    <citation type="submission" date="2018-06" db="EMBL/GenBank/DDBJ databases">
        <title>Echinicola strongylocentroti sp. nov., isolated from a sea urchin Strongylocentrotus intermedius.</title>
        <authorList>
            <person name="Bae S.S."/>
        </authorList>
    </citation>
    <scope>NUCLEOTIDE SEQUENCE [LARGE SCALE GENOMIC DNA]</scope>
    <source>
        <strain evidence="8 9">MEBiC08714</strain>
    </source>
</reference>
<proteinExistence type="inferred from homology"/>
<gene>
    <name evidence="8" type="ORF">DN752_23000</name>
</gene>
<keyword evidence="9" id="KW-1185">Reference proteome</keyword>
<keyword evidence="6" id="KW-0106">Calcium</keyword>
<dbReference type="EMBL" id="CP030041">
    <property type="protein sequence ID" value="AWW32779.1"/>
    <property type="molecule type" value="Genomic_DNA"/>
</dbReference>
<dbReference type="Pfam" id="PF00884">
    <property type="entry name" value="Sulfatase"/>
    <property type="match status" value="1"/>
</dbReference>
<dbReference type="PROSITE" id="PS00523">
    <property type="entry name" value="SULFATASE_1"/>
    <property type="match status" value="1"/>
</dbReference>
<dbReference type="Proteomes" id="UP000248688">
    <property type="component" value="Chromosome"/>
</dbReference>
<evidence type="ECO:0000256" key="3">
    <source>
        <dbReference type="ARBA" id="ARBA00022723"/>
    </source>
</evidence>
<dbReference type="PANTHER" id="PTHR45953:SF1">
    <property type="entry name" value="IDURONATE 2-SULFATASE"/>
    <property type="match status" value="1"/>
</dbReference>
<dbReference type="GO" id="GO:0005737">
    <property type="term" value="C:cytoplasm"/>
    <property type="evidence" value="ECO:0007669"/>
    <property type="project" value="TreeGrafter"/>
</dbReference>
<keyword evidence="5" id="KW-0378">Hydrolase</keyword>
<evidence type="ECO:0000313" key="8">
    <source>
        <dbReference type="EMBL" id="AWW32779.1"/>
    </source>
</evidence>
<evidence type="ECO:0000259" key="7">
    <source>
        <dbReference type="Pfam" id="PF00884"/>
    </source>
</evidence>
<dbReference type="GO" id="GO:0046872">
    <property type="term" value="F:metal ion binding"/>
    <property type="evidence" value="ECO:0007669"/>
    <property type="project" value="UniProtKB-KW"/>
</dbReference>
<dbReference type="PROSITE" id="PS51257">
    <property type="entry name" value="PROKAR_LIPOPROTEIN"/>
    <property type="match status" value="1"/>
</dbReference>
<dbReference type="InterPro" id="IPR000917">
    <property type="entry name" value="Sulfatase_N"/>
</dbReference>
<dbReference type="AlphaFoldDB" id="A0A2Z4IPZ5"/>
<dbReference type="RefSeq" id="WP_112786151.1">
    <property type="nucleotide sequence ID" value="NZ_CP030041.1"/>
</dbReference>
<comment type="similarity">
    <text evidence="2">Belongs to the sulfatase family.</text>
</comment>
<evidence type="ECO:0000256" key="6">
    <source>
        <dbReference type="ARBA" id="ARBA00022837"/>
    </source>
</evidence>